<proteinExistence type="predicted"/>
<evidence type="ECO:0000313" key="1">
    <source>
        <dbReference type="EMBL" id="OZI31735.1"/>
    </source>
</evidence>
<accession>A0A261S3J2</accession>
<dbReference type="InterPro" id="IPR021508">
    <property type="entry name" value="Gp17-like"/>
</dbReference>
<dbReference type="AlphaFoldDB" id="A0A261S3J2"/>
<dbReference type="Pfam" id="PF11367">
    <property type="entry name" value="Tail_completion_gp17"/>
    <property type="match status" value="1"/>
</dbReference>
<comment type="caution">
    <text evidence="1">The sequence shown here is derived from an EMBL/GenBank/DDBJ whole genome shotgun (WGS) entry which is preliminary data.</text>
</comment>
<organism evidence="1 2">
    <name type="scientific">Bordetella genomosp. 10</name>
    <dbReference type="NCBI Taxonomy" id="1416804"/>
    <lineage>
        <taxon>Bacteria</taxon>
        <taxon>Pseudomonadati</taxon>
        <taxon>Pseudomonadota</taxon>
        <taxon>Betaproteobacteria</taxon>
        <taxon>Burkholderiales</taxon>
        <taxon>Alcaligenaceae</taxon>
        <taxon>Bordetella</taxon>
    </lineage>
</organism>
<protein>
    <recommendedName>
        <fullName evidence="3">DUF3168 domain-containing protein</fullName>
    </recommendedName>
</protein>
<gene>
    <name evidence="1" type="ORF">CAL29_28085</name>
</gene>
<dbReference type="Proteomes" id="UP000216020">
    <property type="component" value="Unassembled WGS sequence"/>
</dbReference>
<reference evidence="2" key="1">
    <citation type="submission" date="2017-05" db="EMBL/GenBank/DDBJ databases">
        <title>Complete and WGS of Bordetella genogroups.</title>
        <authorList>
            <person name="Spilker T."/>
            <person name="Lipuma J."/>
        </authorList>
    </citation>
    <scope>NUCLEOTIDE SEQUENCE [LARGE SCALE GENOMIC DNA]</scope>
    <source>
        <strain evidence="2">AU16122</strain>
    </source>
</reference>
<keyword evidence="2" id="KW-1185">Reference proteome</keyword>
<evidence type="ECO:0000313" key="2">
    <source>
        <dbReference type="Proteomes" id="UP000216020"/>
    </source>
</evidence>
<name>A0A261S3J2_9BORD</name>
<dbReference type="EMBL" id="NEVM01000005">
    <property type="protein sequence ID" value="OZI31735.1"/>
    <property type="molecule type" value="Genomic_DNA"/>
</dbReference>
<sequence length="117" mass="12666">MLENLMVDIVGPLVGGRVFPDSAAGDTKLPFVIYQKVGGVDPVFLDGTLPDKENARVQVVVWARKRTEASTLMRQIKETLCGAPTLAQPAGPAVSRSDDVTKFLGSQQDFSIWYSPS</sequence>
<dbReference type="RefSeq" id="WP_094856141.1">
    <property type="nucleotide sequence ID" value="NZ_NEVM01000005.1"/>
</dbReference>
<evidence type="ECO:0008006" key="3">
    <source>
        <dbReference type="Google" id="ProtNLM"/>
    </source>
</evidence>
<dbReference type="OrthoDB" id="8612771at2"/>